<dbReference type="GO" id="GO:0016747">
    <property type="term" value="F:acyltransferase activity, transferring groups other than amino-acyl groups"/>
    <property type="evidence" value="ECO:0007669"/>
    <property type="project" value="InterPro"/>
</dbReference>
<dbReference type="AlphaFoldDB" id="A0A2S0VSD0"/>
<protein>
    <submittedName>
        <fullName evidence="2">GNAT family N-acetyltransferase</fullName>
    </submittedName>
</protein>
<dbReference type="InterPro" id="IPR000182">
    <property type="entry name" value="GNAT_dom"/>
</dbReference>
<dbReference type="CDD" id="cd04301">
    <property type="entry name" value="NAT_SF"/>
    <property type="match status" value="1"/>
</dbReference>
<dbReference type="EMBL" id="CP026604">
    <property type="protein sequence ID" value="AWB67126.1"/>
    <property type="molecule type" value="Genomic_DNA"/>
</dbReference>
<evidence type="ECO:0000259" key="1">
    <source>
        <dbReference type="PROSITE" id="PS51186"/>
    </source>
</evidence>
<dbReference type="InterPro" id="IPR016181">
    <property type="entry name" value="Acyl_CoA_acyltransferase"/>
</dbReference>
<sequence length="161" mass="18584">MENSLDWQIKTYSQLTKDELYQILHLRQRVFMLEQASLYLDLDNKDQQSVHLFACEHAKHGVVAYLRLVIPTIEHKEQPVYFARFALEEKYRSQGIGKTLFEKGLKYAAEQWPNQSLALSAQLGLQNYYSKYGFVVVSTPYDDGGVMHIDMVKPAKVDGHA</sequence>
<keyword evidence="3" id="KW-1185">Reference proteome</keyword>
<gene>
    <name evidence="2" type="ORF">C2869_12080</name>
</gene>
<evidence type="ECO:0000313" key="3">
    <source>
        <dbReference type="Proteomes" id="UP000244441"/>
    </source>
</evidence>
<name>A0A2S0VSD0_9ALTE</name>
<evidence type="ECO:0000313" key="2">
    <source>
        <dbReference type="EMBL" id="AWB67126.1"/>
    </source>
</evidence>
<proteinExistence type="predicted"/>
<dbReference type="KEGG" id="cate:C2869_12080"/>
<dbReference type="Pfam" id="PF13673">
    <property type="entry name" value="Acetyltransf_10"/>
    <property type="match status" value="1"/>
</dbReference>
<dbReference type="SUPFAM" id="SSF55729">
    <property type="entry name" value="Acyl-CoA N-acyltransferases (Nat)"/>
    <property type="match status" value="1"/>
</dbReference>
<reference evidence="2 3" key="1">
    <citation type="submission" date="2018-01" db="EMBL/GenBank/DDBJ databases">
        <title>Genome sequence of a Cantenovulum-like bacteria.</title>
        <authorList>
            <person name="Tan W.R."/>
            <person name="Lau N.-S."/>
            <person name="Go F."/>
            <person name="Amirul A.-A.A."/>
        </authorList>
    </citation>
    <scope>NUCLEOTIDE SEQUENCE [LARGE SCALE GENOMIC DNA]</scope>
    <source>
        <strain evidence="2 3">CCB-QB4</strain>
    </source>
</reference>
<dbReference type="PROSITE" id="PS51186">
    <property type="entry name" value="GNAT"/>
    <property type="match status" value="1"/>
</dbReference>
<dbReference type="OrthoDB" id="9796171at2"/>
<dbReference type="RefSeq" id="WP_108603175.1">
    <property type="nucleotide sequence ID" value="NZ_CP026604.1"/>
</dbReference>
<feature type="domain" description="N-acetyltransferase" evidence="1">
    <location>
        <begin position="10"/>
        <end position="156"/>
    </location>
</feature>
<dbReference type="Gene3D" id="3.40.630.30">
    <property type="match status" value="1"/>
</dbReference>
<keyword evidence="2" id="KW-0808">Transferase</keyword>
<dbReference type="Proteomes" id="UP000244441">
    <property type="component" value="Chromosome"/>
</dbReference>
<accession>A0A2S0VSD0</accession>
<organism evidence="2 3">
    <name type="scientific">Saccharobesus litoralis</name>
    <dbReference type="NCBI Taxonomy" id="2172099"/>
    <lineage>
        <taxon>Bacteria</taxon>
        <taxon>Pseudomonadati</taxon>
        <taxon>Pseudomonadota</taxon>
        <taxon>Gammaproteobacteria</taxon>
        <taxon>Alteromonadales</taxon>
        <taxon>Alteromonadaceae</taxon>
        <taxon>Saccharobesus</taxon>
    </lineage>
</organism>